<reference evidence="1" key="1">
    <citation type="submission" date="2022-02" db="EMBL/GenBank/DDBJ databases">
        <title>Plant Genome Project.</title>
        <authorList>
            <person name="Zhang R.-G."/>
        </authorList>
    </citation>
    <scope>NUCLEOTIDE SEQUENCE</scope>
    <source>
        <strain evidence="1">AT1</strain>
    </source>
</reference>
<accession>A0ACC0LMP0</accession>
<dbReference type="Proteomes" id="UP001062846">
    <property type="component" value="Chromosome 12"/>
</dbReference>
<evidence type="ECO:0000313" key="2">
    <source>
        <dbReference type="Proteomes" id="UP001062846"/>
    </source>
</evidence>
<comment type="caution">
    <text evidence="1">The sequence shown here is derived from an EMBL/GenBank/DDBJ whole genome shotgun (WGS) entry which is preliminary data.</text>
</comment>
<protein>
    <submittedName>
        <fullName evidence="1">Uncharacterized protein</fullName>
    </submittedName>
</protein>
<name>A0ACC0LMP0_RHOML</name>
<proteinExistence type="predicted"/>
<gene>
    <name evidence="1" type="ORF">RHMOL_Rhmol12G0224400</name>
</gene>
<keyword evidence="2" id="KW-1185">Reference proteome</keyword>
<organism evidence="1 2">
    <name type="scientific">Rhododendron molle</name>
    <name type="common">Chinese azalea</name>
    <name type="synonym">Azalea mollis</name>
    <dbReference type="NCBI Taxonomy" id="49168"/>
    <lineage>
        <taxon>Eukaryota</taxon>
        <taxon>Viridiplantae</taxon>
        <taxon>Streptophyta</taxon>
        <taxon>Embryophyta</taxon>
        <taxon>Tracheophyta</taxon>
        <taxon>Spermatophyta</taxon>
        <taxon>Magnoliopsida</taxon>
        <taxon>eudicotyledons</taxon>
        <taxon>Gunneridae</taxon>
        <taxon>Pentapetalae</taxon>
        <taxon>asterids</taxon>
        <taxon>Ericales</taxon>
        <taxon>Ericaceae</taxon>
        <taxon>Ericoideae</taxon>
        <taxon>Rhodoreae</taxon>
        <taxon>Rhododendron</taxon>
    </lineage>
</organism>
<sequence length="118" mass="12995">MVLLSDLATEIVIPSCAVVGIVFSLVQWVLVSRVKLSSDLNSSGSGPPTNNKNGYKDYLIEEEEGIDDHDVVVKCAEIQSAISEDFNEIAECDCLVRRIARPLKNIVVYLKILLPSFN</sequence>
<dbReference type="EMBL" id="CM046399">
    <property type="protein sequence ID" value="KAI8529433.1"/>
    <property type="molecule type" value="Genomic_DNA"/>
</dbReference>
<evidence type="ECO:0000313" key="1">
    <source>
        <dbReference type="EMBL" id="KAI8529433.1"/>
    </source>
</evidence>